<evidence type="ECO:0000259" key="14">
    <source>
        <dbReference type="Pfam" id="PF00156"/>
    </source>
</evidence>
<evidence type="ECO:0000256" key="3">
    <source>
        <dbReference type="ARBA" id="ARBA00004669"/>
    </source>
</evidence>
<evidence type="ECO:0000256" key="13">
    <source>
        <dbReference type="RuleBase" id="RU364099"/>
    </source>
</evidence>
<comment type="subcellular location">
    <subcellularLocation>
        <location evidence="2 13">Cytoplasm</location>
    </subcellularLocation>
</comment>
<evidence type="ECO:0000313" key="16">
    <source>
        <dbReference type="Proteomes" id="UP000232323"/>
    </source>
</evidence>
<dbReference type="UniPathway" id="UPA00591">
    <property type="reaction ID" value="UER00648"/>
</dbReference>
<comment type="cofactor">
    <cofactor evidence="1 13">
        <name>Mg(2+)</name>
        <dbReference type="ChEBI" id="CHEBI:18420"/>
    </cofactor>
</comment>
<evidence type="ECO:0000256" key="4">
    <source>
        <dbReference type="ARBA" id="ARBA00008391"/>
    </source>
</evidence>
<evidence type="ECO:0000256" key="11">
    <source>
        <dbReference type="ARBA" id="ARBA00022741"/>
    </source>
</evidence>
<comment type="caution">
    <text evidence="15">The sequence shown here is derived from an EMBL/GenBank/DDBJ whole genome shotgun (WGS) entry which is preliminary data.</text>
</comment>
<name>A0A250X8S9_9CHLO</name>
<dbReference type="Proteomes" id="UP000232323">
    <property type="component" value="Unassembled WGS sequence"/>
</dbReference>
<organism evidence="15 16">
    <name type="scientific">Chlamydomonas eustigma</name>
    <dbReference type="NCBI Taxonomy" id="1157962"/>
    <lineage>
        <taxon>Eukaryota</taxon>
        <taxon>Viridiplantae</taxon>
        <taxon>Chlorophyta</taxon>
        <taxon>core chlorophytes</taxon>
        <taxon>Chlorophyceae</taxon>
        <taxon>CS clade</taxon>
        <taxon>Chlamydomonadales</taxon>
        <taxon>Chlamydomonadaceae</taxon>
        <taxon>Chlamydomonas</taxon>
    </lineage>
</organism>
<keyword evidence="7 13" id="KW-0328">Glycosyltransferase</keyword>
<evidence type="ECO:0000256" key="9">
    <source>
        <dbReference type="ARBA" id="ARBA00022723"/>
    </source>
</evidence>
<dbReference type="AlphaFoldDB" id="A0A250X8S9"/>
<dbReference type="InterPro" id="IPR050408">
    <property type="entry name" value="HGPRT"/>
</dbReference>
<reference evidence="15 16" key="1">
    <citation type="submission" date="2017-08" db="EMBL/GenBank/DDBJ databases">
        <title>Acidophilic green algal genome provides insights into adaptation to an acidic environment.</title>
        <authorList>
            <person name="Hirooka S."/>
            <person name="Hirose Y."/>
            <person name="Kanesaki Y."/>
            <person name="Higuchi S."/>
            <person name="Fujiwara T."/>
            <person name="Onuma R."/>
            <person name="Era A."/>
            <person name="Ohbayashi R."/>
            <person name="Uzuka A."/>
            <person name="Nozaki H."/>
            <person name="Yoshikawa H."/>
            <person name="Miyagishima S.Y."/>
        </authorList>
    </citation>
    <scope>NUCLEOTIDE SEQUENCE [LARGE SCALE GENOMIC DNA]</scope>
    <source>
        <strain evidence="15 16">NIES-2499</strain>
    </source>
</reference>
<keyword evidence="12 13" id="KW-0460">Magnesium</keyword>
<evidence type="ECO:0000313" key="15">
    <source>
        <dbReference type="EMBL" id="GAX79488.1"/>
    </source>
</evidence>
<keyword evidence="10 13" id="KW-0660">Purine salvage</keyword>
<keyword evidence="6 13" id="KW-0963">Cytoplasm</keyword>
<protein>
    <recommendedName>
        <fullName evidence="5 13">Hypoxanthine phosphoribosyltransferase</fullName>
        <ecNumber evidence="5 13">2.4.2.8</ecNumber>
    </recommendedName>
</protein>
<dbReference type="STRING" id="1157962.A0A250X8S9"/>
<dbReference type="PANTHER" id="PTHR43340:SF1">
    <property type="entry name" value="HYPOXANTHINE PHOSPHORIBOSYLTRANSFERASE"/>
    <property type="match status" value="1"/>
</dbReference>
<dbReference type="GO" id="GO:0006178">
    <property type="term" value="P:guanine salvage"/>
    <property type="evidence" value="ECO:0007669"/>
    <property type="project" value="TreeGrafter"/>
</dbReference>
<evidence type="ECO:0000256" key="1">
    <source>
        <dbReference type="ARBA" id="ARBA00001946"/>
    </source>
</evidence>
<dbReference type="GO" id="GO:0000287">
    <property type="term" value="F:magnesium ion binding"/>
    <property type="evidence" value="ECO:0007669"/>
    <property type="project" value="TreeGrafter"/>
</dbReference>
<evidence type="ECO:0000256" key="6">
    <source>
        <dbReference type="ARBA" id="ARBA00022490"/>
    </source>
</evidence>
<dbReference type="GO" id="GO:0032263">
    <property type="term" value="P:GMP salvage"/>
    <property type="evidence" value="ECO:0007669"/>
    <property type="project" value="TreeGrafter"/>
</dbReference>
<dbReference type="InterPro" id="IPR029057">
    <property type="entry name" value="PRTase-like"/>
</dbReference>
<dbReference type="NCBIfam" id="TIGR01203">
    <property type="entry name" value="HGPRTase"/>
    <property type="match status" value="1"/>
</dbReference>
<keyword evidence="9 13" id="KW-0479">Metal-binding</keyword>
<comment type="pathway">
    <text evidence="3 13">Purine metabolism; IMP biosynthesis via salvage pathway; IMP from hypoxanthine: step 1/1.</text>
</comment>
<dbReference type="Gene3D" id="3.40.50.2020">
    <property type="match status" value="1"/>
</dbReference>
<dbReference type="FunFam" id="3.40.50.2020:FF:000006">
    <property type="entry name" value="Hypoxanthine phosphoribosyltransferase"/>
    <property type="match status" value="1"/>
</dbReference>
<evidence type="ECO:0000256" key="12">
    <source>
        <dbReference type="ARBA" id="ARBA00022842"/>
    </source>
</evidence>
<gene>
    <name evidence="15" type="ORF">CEUSTIGMA_g6929.t1</name>
</gene>
<feature type="domain" description="Phosphoribosyltransferase" evidence="14">
    <location>
        <begin position="58"/>
        <end position="211"/>
    </location>
</feature>
<proteinExistence type="inferred from homology"/>
<sequence>MLLRKAVSARCGVQGGFSVALKCNPRFNSGSYVRTVGAASLTKQSATLHPDIGKVLYTQEQLEECLQRLGSQIGRDYADKHVVVIGVLKGGFMFCADLVRHIHPVPSIMEVDFFKASSYGSGMETSGRVKLDSGFDISSLSGKHVLVVEDIVDSGLTLTNVVALLESKGHASSVKVCTLLDKRARRKVQFEADYVGFTCPDEFVVGFGIDYSEMYRFLPYIGVPTEAAIARVAAEADSTRAARMRRLVEDNEVFVSDDERGKEGETAQRG</sequence>
<evidence type="ECO:0000256" key="2">
    <source>
        <dbReference type="ARBA" id="ARBA00004496"/>
    </source>
</evidence>
<accession>A0A250X8S9</accession>
<evidence type="ECO:0000256" key="5">
    <source>
        <dbReference type="ARBA" id="ARBA00011895"/>
    </source>
</evidence>
<keyword evidence="16" id="KW-1185">Reference proteome</keyword>
<dbReference type="GO" id="GO:0005829">
    <property type="term" value="C:cytosol"/>
    <property type="evidence" value="ECO:0007669"/>
    <property type="project" value="TreeGrafter"/>
</dbReference>
<evidence type="ECO:0000256" key="8">
    <source>
        <dbReference type="ARBA" id="ARBA00022679"/>
    </source>
</evidence>
<dbReference type="InterPro" id="IPR005904">
    <property type="entry name" value="Hxn_phspho_trans"/>
</dbReference>
<dbReference type="SUPFAM" id="SSF53271">
    <property type="entry name" value="PRTase-like"/>
    <property type="match status" value="1"/>
</dbReference>
<dbReference type="EC" id="2.4.2.8" evidence="5 13"/>
<comment type="catalytic activity">
    <reaction evidence="13">
        <text>IMP + diphosphate = hypoxanthine + 5-phospho-alpha-D-ribose 1-diphosphate</text>
        <dbReference type="Rhea" id="RHEA:17973"/>
        <dbReference type="ChEBI" id="CHEBI:17368"/>
        <dbReference type="ChEBI" id="CHEBI:33019"/>
        <dbReference type="ChEBI" id="CHEBI:58017"/>
        <dbReference type="ChEBI" id="CHEBI:58053"/>
        <dbReference type="EC" id="2.4.2.8"/>
    </reaction>
</comment>
<dbReference type="GO" id="GO:0006166">
    <property type="term" value="P:purine ribonucleoside salvage"/>
    <property type="evidence" value="ECO:0007669"/>
    <property type="project" value="UniProtKB-KW"/>
</dbReference>
<dbReference type="PANTHER" id="PTHR43340">
    <property type="entry name" value="HYPOXANTHINE-GUANINE PHOSPHORIBOSYLTRANSFERASE"/>
    <property type="match status" value="1"/>
</dbReference>
<dbReference type="EMBL" id="BEGY01000043">
    <property type="protein sequence ID" value="GAX79488.1"/>
    <property type="molecule type" value="Genomic_DNA"/>
</dbReference>
<evidence type="ECO:0000256" key="10">
    <source>
        <dbReference type="ARBA" id="ARBA00022726"/>
    </source>
</evidence>
<evidence type="ECO:0000256" key="7">
    <source>
        <dbReference type="ARBA" id="ARBA00022676"/>
    </source>
</evidence>
<comment type="similarity">
    <text evidence="4 13">Belongs to the purine/pyrimidine phosphoribosyltransferase family.</text>
</comment>
<dbReference type="Pfam" id="PF00156">
    <property type="entry name" value="Pribosyltran"/>
    <property type="match status" value="1"/>
</dbReference>
<dbReference type="InterPro" id="IPR000836">
    <property type="entry name" value="PRTase_dom"/>
</dbReference>
<keyword evidence="11 13" id="KW-0547">Nucleotide-binding</keyword>
<dbReference type="GO" id="GO:0046100">
    <property type="term" value="P:hypoxanthine metabolic process"/>
    <property type="evidence" value="ECO:0007669"/>
    <property type="project" value="TreeGrafter"/>
</dbReference>
<dbReference type="GO" id="GO:0004422">
    <property type="term" value="F:hypoxanthine phosphoribosyltransferase activity"/>
    <property type="evidence" value="ECO:0007669"/>
    <property type="project" value="InterPro"/>
</dbReference>
<dbReference type="CDD" id="cd06223">
    <property type="entry name" value="PRTases_typeI"/>
    <property type="match status" value="1"/>
</dbReference>
<dbReference type="GO" id="GO:0032264">
    <property type="term" value="P:IMP salvage"/>
    <property type="evidence" value="ECO:0007669"/>
    <property type="project" value="UniProtKB-UniPathway"/>
</dbReference>
<keyword evidence="8 13" id="KW-0808">Transferase</keyword>
<dbReference type="GO" id="GO:0000166">
    <property type="term" value="F:nucleotide binding"/>
    <property type="evidence" value="ECO:0007669"/>
    <property type="project" value="UniProtKB-KW"/>
</dbReference>
<dbReference type="OrthoDB" id="9449045at2759"/>